<protein>
    <submittedName>
        <fullName evidence="1">Uncharacterized protein</fullName>
    </submittedName>
</protein>
<sequence length="123" mass="13489">MADTTVDASVQTNLNYRQLRLGPVWIDESIAYVIYIDAAADLVYQKTVNGGANWGAPVAIRVGTVSKASIWYDRWTPGDTGTTIHIAYANISVDDIFYRDLDTSTDTLGTERTVFAGTTFNTT</sequence>
<name>A0A0F9G0P9_9ZZZZ</name>
<reference evidence="1" key="1">
    <citation type="journal article" date="2015" name="Nature">
        <title>Complex archaea that bridge the gap between prokaryotes and eukaryotes.</title>
        <authorList>
            <person name="Spang A."/>
            <person name="Saw J.H."/>
            <person name="Jorgensen S.L."/>
            <person name="Zaremba-Niedzwiedzka K."/>
            <person name="Martijn J."/>
            <person name="Lind A.E."/>
            <person name="van Eijk R."/>
            <person name="Schleper C."/>
            <person name="Guy L."/>
            <person name="Ettema T.J."/>
        </authorList>
    </citation>
    <scope>NUCLEOTIDE SEQUENCE</scope>
</reference>
<evidence type="ECO:0000313" key="1">
    <source>
        <dbReference type="EMBL" id="KKL63160.1"/>
    </source>
</evidence>
<organism evidence="1">
    <name type="scientific">marine sediment metagenome</name>
    <dbReference type="NCBI Taxonomy" id="412755"/>
    <lineage>
        <taxon>unclassified sequences</taxon>
        <taxon>metagenomes</taxon>
        <taxon>ecological metagenomes</taxon>
    </lineage>
</organism>
<accession>A0A0F9G0P9</accession>
<feature type="non-terminal residue" evidence="1">
    <location>
        <position position="123"/>
    </location>
</feature>
<dbReference type="AlphaFoldDB" id="A0A0F9G0P9"/>
<dbReference type="EMBL" id="LAZR01028262">
    <property type="protein sequence ID" value="KKL63160.1"/>
    <property type="molecule type" value="Genomic_DNA"/>
</dbReference>
<gene>
    <name evidence="1" type="ORF">LCGC14_2177870</name>
</gene>
<proteinExistence type="predicted"/>
<comment type="caution">
    <text evidence="1">The sequence shown here is derived from an EMBL/GenBank/DDBJ whole genome shotgun (WGS) entry which is preliminary data.</text>
</comment>